<protein>
    <submittedName>
        <fullName evidence="1">Uncharacterized protein</fullName>
    </submittedName>
</protein>
<sequence length="78" mass="8705">MIRANGFDNFRAALADATDEQVTATQAYWEGLTGFIAATHRDLIDHEIEYRQAVKRFNAAGPDLVAAISLPARWEAQR</sequence>
<comment type="caution">
    <text evidence="1">The sequence shown here is derived from an EMBL/GenBank/DDBJ whole genome shotgun (WGS) entry which is preliminary data.</text>
</comment>
<accession>A0A328NJW8</accession>
<organism evidence="1 2">
    <name type="scientific">Micromonospora saelicesensis</name>
    <dbReference type="NCBI Taxonomy" id="285676"/>
    <lineage>
        <taxon>Bacteria</taxon>
        <taxon>Bacillati</taxon>
        <taxon>Actinomycetota</taxon>
        <taxon>Actinomycetes</taxon>
        <taxon>Micromonosporales</taxon>
        <taxon>Micromonosporaceae</taxon>
        <taxon>Micromonospora</taxon>
    </lineage>
</organism>
<reference evidence="1 2" key="1">
    <citation type="submission" date="2018-03" db="EMBL/GenBank/DDBJ databases">
        <title>Defining the species Micromonospora saelicesensis and Micromonospora noduli under the framework of genomics.</title>
        <authorList>
            <person name="Riesco R."/>
            <person name="Trujillo M.E."/>
        </authorList>
    </citation>
    <scope>NUCLEOTIDE SEQUENCE [LARGE SCALE GENOMIC DNA]</scope>
    <source>
        <strain evidence="1 2">PSN13</strain>
    </source>
</reference>
<name>A0A328NJW8_9ACTN</name>
<dbReference type="Proteomes" id="UP000249419">
    <property type="component" value="Unassembled WGS sequence"/>
</dbReference>
<gene>
    <name evidence="1" type="ORF">PSN13_06541</name>
</gene>
<evidence type="ECO:0000313" key="1">
    <source>
        <dbReference type="EMBL" id="RAO26513.1"/>
    </source>
</evidence>
<dbReference type="AlphaFoldDB" id="A0A328NJW8"/>
<evidence type="ECO:0000313" key="2">
    <source>
        <dbReference type="Proteomes" id="UP000249419"/>
    </source>
</evidence>
<proteinExistence type="predicted"/>
<dbReference type="EMBL" id="PYAG01000041">
    <property type="protein sequence ID" value="RAO26513.1"/>
    <property type="molecule type" value="Genomic_DNA"/>
</dbReference>